<name>A0A3D8X0R6_PRIMG</name>
<sequence>MTTYPVIIYPINIDGKELIGYCIPDFYDYGLKEGYELTEADVILSTQLTVEGLTELVENEKPTPTPISQISQKYNHLLINRNYKIIEVDFNI</sequence>
<protein>
    <submittedName>
        <fullName evidence="1">Uncharacterized protein</fullName>
    </submittedName>
</protein>
<dbReference type="RefSeq" id="WP_116075676.1">
    <property type="nucleotide sequence ID" value="NZ_CP187636.1"/>
</dbReference>
<comment type="caution">
    <text evidence="1">The sequence shown here is derived from an EMBL/GenBank/DDBJ whole genome shotgun (WGS) entry which is preliminary data.</text>
</comment>
<evidence type="ECO:0000313" key="1">
    <source>
        <dbReference type="EMBL" id="RDZ12782.1"/>
    </source>
</evidence>
<dbReference type="Proteomes" id="UP000256519">
    <property type="component" value="Unassembled WGS sequence"/>
</dbReference>
<dbReference type="AlphaFoldDB" id="A0A3D8X0R6"/>
<accession>A0A3D8X0R6</accession>
<reference evidence="1 2" key="1">
    <citation type="journal article" date="2018" name="Appl. Environ. Microbiol.">
        <title>Antimicrobial susceptibility testing and tentative epidemiological cut-off values of five Bacillus species relevant for use as animal feed additives or for plant protection.</title>
        <authorList>
            <person name="Agerso Y."/>
            <person name="Stuer-Lauridsen B."/>
            <person name="Bjerre K."/>
            <person name="Jensen M.G."/>
            <person name="Johansen E."/>
            <person name="Bennedsen M."/>
            <person name="Brockmann E."/>
            <person name="Nielsen B."/>
        </authorList>
    </citation>
    <scope>NUCLEOTIDE SEQUENCE [LARGE SCALE GENOMIC DNA]</scope>
    <source>
        <strain evidence="1 2">CHCC20162</strain>
    </source>
</reference>
<evidence type="ECO:0000313" key="2">
    <source>
        <dbReference type="Proteomes" id="UP000256519"/>
    </source>
</evidence>
<gene>
    <name evidence="1" type="ORF">C3744_17395</name>
</gene>
<proteinExistence type="predicted"/>
<organism evidence="1 2">
    <name type="scientific">Priestia megaterium</name>
    <name type="common">Bacillus megaterium</name>
    <dbReference type="NCBI Taxonomy" id="1404"/>
    <lineage>
        <taxon>Bacteria</taxon>
        <taxon>Bacillati</taxon>
        <taxon>Bacillota</taxon>
        <taxon>Bacilli</taxon>
        <taxon>Bacillales</taxon>
        <taxon>Bacillaceae</taxon>
        <taxon>Priestia</taxon>
    </lineage>
</organism>
<dbReference type="EMBL" id="PQWM01000017">
    <property type="protein sequence ID" value="RDZ12782.1"/>
    <property type="molecule type" value="Genomic_DNA"/>
</dbReference>